<dbReference type="InterPro" id="IPR001584">
    <property type="entry name" value="Integrase_cat-core"/>
</dbReference>
<evidence type="ECO:0000256" key="1">
    <source>
        <dbReference type="SAM" id="MobiDB-lite"/>
    </source>
</evidence>
<sequence>MSREYANIYKIRRQTYRAREDARRDVFEYIEMFYNPKRKHTNNGMLSPVDFENRQRKMKQEGV</sequence>
<feature type="compositionally biased region" description="Basic and acidic residues" evidence="1">
    <location>
        <begin position="51"/>
        <end position="63"/>
    </location>
</feature>
<comment type="caution">
    <text evidence="3">The sequence shown here is derived from an EMBL/GenBank/DDBJ whole genome shotgun (WGS) entry which is preliminary data.</text>
</comment>
<accession>A0ABQ3D742</accession>
<keyword evidence="4" id="KW-1185">Reference proteome</keyword>
<dbReference type="Proteomes" id="UP000634455">
    <property type="component" value="Unassembled WGS sequence"/>
</dbReference>
<reference evidence="4" key="1">
    <citation type="journal article" date="2019" name="Int. J. Syst. Evol. Microbiol.">
        <title>The Global Catalogue of Microorganisms (GCM) 10K type strain sequencing project: providing services to taxonomists for standard genome sequencing and annotation.</title>
        <authorList>
            <consortium name="The Broad Institute Genomics Platform"/>
            <consortium name="The Broad Institute Genome Sequencing Center for Infectious Disease"/>
            <person name="Wu L."/>
            <person name="Ma J."/>
        </authorList>
    </citation>
    <scope>NUCLEOTIDE SEQUENCE [LARGE SCALE GENOMIC DNA]</scope>
    <source>
        <strain evidence="4">KCTC 32465</strain>
    </source>
</reference>
<gene>
    <name evidence="3" type="ORF">GCM10008927_29700</name>
</gene>
<name>A0ABQ3D742_9RHOB</name>
<feature type="domain" description="Integrase catalytic" evidence="2">
    <location>
        <begin position="12"/>
        <end position="54"/>
    </location>
</feature>
<dbReference type="Pfam" id="PF13333">
    <property type="entry name" value="rve_2"/>
    <property type="match status" value="1"/>
</dbReference>
<organism evidence="3 4">
    <name type="scientific">Paramylibacter ulvae</name>
    <dbReference type="NCBI Taxonomy" id="1651968"/>
    <lineage>
        <taxon>Bacteria</taxon>
        <taxon>Pseudomonadati</taxon>
        <taxon>Pseudomonadota</taxon>
        <taxon>Alphaproteobacteria</taxon>
        <taxon>Rhodobacterales</taxon>
        <taxon>Paracoccaceae</taxon>
        <taxon>Paramylibacter</taxon>
    </lineage>
</organism>
<evidence type="ECO:0000259" key="2">
    <source>
        <dbReference type="Pfam" id="PF13333"/>
    </source>
</evidence>
<feature type="region of interest" description="Disordered" evidence="1">
    <location>
        <begin position="42"/>
        <end position="63"/>
    </location>
</feature>
<evidence type="ECO:0000313" key="3">
    <source>
        <dbReference type="EMBL" id="GHA62307.1"/>
    </source>
</evidence>
<dbReference type="EMBL" id="BMZF01000013">
    <property type="protein sequence ID" value="GHA62307.1"/>
    <property type="molecule type" value="Genomic_DNA"/>
</dbReference>
<evidence type="ECO:0000313" key="4">
    <source>
        <dbReference type="Proteomes" id="UP000634455"/>
    </source>
</evidence>
<protein>
    <recommendedName>
        <fullName evidence="2">Integrase catalytic domain-containing protein</fullName>
    </recommendedName>
</protein>
<proteinExistence type="predicted"/>